<dbReference type="Proteomes" id="UP000193061">
    <property type="component" value="Unassembled WGS sequence"/>
</dbReference>
<feature type="transmembrane region" description="Helical" evidence="1">
    <location>
        <begin position="86"/>
        <end position="107"/>
    </location>
</feature>
<evidence type="ECO:0000313" key="2">
    <source>
        <dbReference type="EMBL" id="SLN30819.1"/>
    </source>
</evidence>
<dbReference type="RefSeq" id="WP_085804895.1">
    <property type="nucleotide sequence ID" value="NZ_FWFX01000003.1"/>
</dbReference>
<dbReference type="Pfam" id="PF08592">
    <property type="entry name" value="Anthrone_oxy"/>
    <property type="match status" value="1"/>
</dbReference>
<feature type="transmembrane region" description="Helical" evidence="1">
    <location>
        <begin position="6"/>
        <end position="37"/>
    </location>
</feature>
<keyword evidence="3" id="KW-1185">Reference proteome</keyword>
<name>A0A1X6YTG7_9RHOB</name>
<organism evidence="2 3">
    <name type="scientific">Roseovarius albus</name>
    <dbReference type="NCBI Taxonomy" id="1247867"/>
    <lineage>
        <taxon>Bacteria</taxon>
        <taxon>Pseudomonadati</taxon>
        <taxon>Pseudomonadota</taxon>
        <taxon>Alphaproteobacteria</taxon>
        <taxon>Rhodobacterales</taxon>
        <taxon>Roseobacteraceae</taxon>
        <taxon>Roseovarius</taxon>
    </lineage>
</organism>
<gene>
    <name evidence="2" type="ORF">ROA7450_01347</name>
</gene>
<dbReference type="EMBL" id="FWFX01000003">
    <property type="protein sequence ID" value="SLN30819.1"/>
    <property type="molecule type" value="Genomic_DNA"/>
</dbReference>
<feature type="transmembrane region" description="Helical" evidence="1">
    <location>
        <begin position="144"/>
        <end position="162"/>
    </location>
</feature>
<accession>A0A1X6YTG7</accession>
<dbReference type="AlphaFoldDB" id="A0A1X6YTG7"/>
<sequence>MELLQLAVLISALLCSLVAGFVLCFAIIVMPGIKTLGIRDFFKSFKAMDRIIQNNQPFFMVVWLGSTLTLVTSTMLGIWRLEGPDLSLLIFACVMYLLGVHLPTITINIPLNNRLQSLDLDATMESELHEIAELFESHWLRWNTIRTVVATLTTLMLLVLLLRL</sequence>
<dbReference type="InterPro" id="IPR013901">
    <property type="entry name" value="Anthrone_oxy"/>
</dbReference>
<reference evidence="2 3" key="1">
    <citation type="submission" date="2017-03" db="EMBL/GenBank/DDBJ databases">
        <authorList>
            <person name="Afonso C.L."/>
            <person name="Miller P.J."/>
            <person name="Scott M.A."/>
            <person name="Spackman E."/>
            <person name="Goraichik I."/>
            <person name="Dimitrov K.M."/>
            <person name="Suarez D.L."/>
            <person name="Swayne D.E."/>
        </authorList>
    </citation>
    <scope>NUCLEOTIDE SEQUENCE [LARGE SCALE GENOMIC DNA]</scope>
    <source>
        <strain evidence="2 3">CECT 7450</strain>
    </source>
</reference>
<keyword evidence="1" id="KW-0812">Transmembrane</keyword>
<evidence type="ECO:0000313" key="3">
    <source>
        <dbReference type="Proteomes" id="UP000193061"/>
    </source>
</evidence>
<protein>
    <recommendedName>
        <fullName evidence="4">DUF1772 domain-containing protein</fullName>
    </recommendedName>
</protein>
<keyword evidence="1" id="KW-1133">Transmembrane helix</keyword>
<dbReference type="OrthoDB" id="428263at2"/>
<keyword evidence="1" id="KW-0472">Membrane</keyword>
<evidence type="ECO:0008006" key="4">
    <source>
        <dbReference type="Google" id="ProtNLM"/>
    </source>
</evidence>
<feature type="transmembrane region" description="Helical" evidence="1">
    <location>
        <begin position="58"/>
        <end position="80"/>
    </location>
</feature>
<proteinExistence type="predicted"/>
<evidence type="ECO:0000256" key="1">
    <source>
        <dbReference type="SAM" id="Phobius"/>
    </source>
</evidence>